<organism evidence="2 3">
    <name type="scientific">Paenibacillus hemerocallicola</name>
    <dbReference type="NCBI Taxonomy" id="1172614"/>
    <lineage>
        <taxon>Bacteria</taxon>
        <taxon>Bacillati</taxon>
        <taxon>Bacillota</taxon>
        <taxon>Bacilli</taxon>
        <taxon>Bacillales</taxon>
        <taxon>Paenibacillaceae</taxon>
        <taxon>Paenibacillus</taxon>
    </lineage>
</organism>
<evidence type="ECO:0000313" key="3">
    <source>
        <dbReference type="Proteomes" id="UP000307943"/>
    </source>
</evidence>
<dbReference type="Proteomes" id="UP000307943">
    <property type="component" value="Unassembled WGS sequence"/>
</dbReference>
<dbReference type="Gene3D" id="2.160.20.10">
    <property type="entry name" value="Single-stranded right-handed beta-helix, Pectin lyase-like"/>
    <property type="match status" value="2"/>
</dbReference>
<dbReference type="InterPro" id="IPR011050">
    <property type="entry name" value="Pectin_lyase_fold/virulence"/>
</dbReference>
<sequence length="524" mass="58006">MEHSNSWRDYAVVSDSATMWNEYAAAPQTHTHIPDCSFAGYRYSEQALPDIPEVISVKDTGAAGDGQRDDTLAFKRAIERAALSGGGAIYVPEGEYLLSDILYFRHSGIVMRGAGKDKTKLLFAKSLTDILGPLPFGVHPLRSQYAWCGGLIWVGPQASMTKDNWEGWDDKETLASLTAPAKQGAMTVQVDAEDAGKLTPSMAVQMTWDNPSDHSLLEAIAGHERMKATDWVSDGQMLTRWPRWYWPTEIAKVEGTTVTLKQPLRLEVREKWNVALRPLGSHIREVGIEHLTIRMLHNDSDYVHLQDKGFNGIYFNRAMHCWVREVAIHNAENGIIHAAVKSSTVSGLTVSGREHHHALALRLHSHDNVFTDFRIESKTVHGINTEGLSSGNVWRKGVMVHGTFDSHRLMSFDSIRTDITLHNDGKPGGGDGFGPFLGRRMVHWNVCLIGSSGDWVYQPDCMPNGALVGVRGAEPSAKLCGRGTVPGFKGCVVADLATTPELEDLFEAQLRHRLGMRAIRRLAR</sequence>
<keyword evidence="3" id="KW-1185">Reference proteome</keyword>
<proteinExistence type="predicted"/>
<dbReference type="RefSeq" id="WP_139604306.1">
    <property type="nucleotide sequence ID" value="NZ_VDCQ01000032.1"/>
</dbReference>
<dbReference type="InterPro" id="IPR024535">
    <property type="entry name" value="RHGA/B-epi-like_pectate_lyase"/>
</dbReference>
<reference evidence="2 3" key="1">
    <citation type="submission" date="2019-05" db="EMBL/GenBank/DDBJ databases">
        <title>We sequenced the genome of Paenibacillus hemerocallicola KCTC 33185 for further insight into its adaptation and study the phylogeny of Paenibacillus.</title>
        <authorList>
            <person name="Narsing Rao M.P."/>
        </authorList>
    </citation>
    <scope>NUCLEOTIDE SEQUENCE [LARGE SCALE GENOMIC DNA]</scope>
    <source>
        <strain evidence="2 3">KCTC 33185</strain>
    </source>
</reference>
<feature type="domain" description="Rhamnogalacturonase A/B/Epimerase-like pectate lyase" evidence="1">
    <location>
        <begin position="55"/>
        <end position="126"/>
    </location>
</feature>
<dbReference type="InterPro" id="IPR012334">
    <property type="entry name" value="Pectin_lyas_fold"/>
</dbReference>
<comment type="caution">
    <text evidence="2">The sequence shown here is derived from an EMBL/GenBank/DDBJ whole genome shotgun (WGS) entry which is preliminary data.</text>
</comment>
<evidence type="ECO:0000313" key="2">
    <source>
        <dbReference type="EMBL" id="TNJ64206.1"/>
    </source>
</evidence>
<dbReference type="AlphaFoldDB" id="A0A5C4T5V2"/>
<accession>A0A5C4T5V2</accession>
<dbReference type="Pfam" id="PF12708">
    <property type="entry name" value="Pect-lyase_RHGA_epim"/>
    <property type="match status" value="1"/>
</dbReference>
<dbReference type="OrthoDB" id="2624869at2"/>
<evidence type="ECO:0000259" key="1">
    <source>
        <dbReference type="Pfam" id="PF12708"/>
    </source>
</evidence>
<dbReference type="EMBL" id="VDCQ01000032">
    <property type="protein sequence ID" value="TNJ64206.1"/>
    <property type="molecule type" value="Genomic_DNA"/>
</dbReference>
<protein>
    <recommendedName>
        <fullName evidence="1">Rhamnogalacturonase A/B/Epimerase-like pectate lyase domain-containing protein</fullName>
    </recommendedName>
</protein>
<name>A0A5C4T5V2_9BACL</name>
<dbReference type="SUPFAM" id="SSF51126">
    <property type="entry name" value="Pectin lyase-like"/>
    <property type="match status" value="1"/>
</dbReference>
<gene>
    <name evidence="2" type="ORF">FE784_21555</name>
</gene>